<sequence>MGGWVALQLGVGAPSIPLFLSLAYANACFSSLPCATACFPLPYARNALNLRHSLHPEYLPNYGLQWRITAVLLAIRRHLFTCILDRSKQTIQCSVNPDHVQQIQLIGSVQFHKAWRTSDPK</sequence>
<dbReference type="Proteomes" id="UP001172101">
    <property type="component" value="Unassembled WGS sequence"/>
</dbReference>
<keyword evidence="1" id="KW-0732">Signal</keyword>
<feature type="chain" id="PRO_5041206581" description="Secreted protein" evidence="1">
    <location>
        <begin position="26"/>
        <end position="121"/>
    </location>
</feature>
<protein>
    <recommendedName>
        <fullName evidence="4">Secreted protein</fullName>
    </recommendedName>
</protein>
<keyword evidence="3" id="KW-1185">Reference proteome</keyword>
<proteinExistence type="predicted"/>
<comment type="caution">
    <text evidence="2">The sequence shown here is derived from an EMBL/GenBank/DDBJ whole genome shotgun (WGS) entry which is preliminary data.</text>
</comment>
<evidence type="ECO:0000256" key="1">
    <source>
        <dbReference type="SAM" id="SignalP"/>
    </source>
</evidence>
<reference evidence="2" key="1">
    <citation type="submission" date="2023-06" db="EMBL/GenBank/DDBJ databases">
        <title>Genome-scale phylogeny and comparative genomics of the fungal order Sordariales.</title>
        <authorList>
            <consortium name="Lawrence Berkeley National Laboratory"/>
            <person name="Hensen N."/>
            <person name="Bonometti L."/>
            <person name="Westerberg I."/>
            <person name="Brannstrom I.O."/>
            <person name="Guillou S."/>
            <person name="Cros-Aarteil S."/>
            <person name="Calhoun S."/>
            <person name="Haridas S."/>
            <person name="Kuo A."/>
            <person name="Mondo S."/>
            <person name="Pangilinan J."/>
            <person name="Riley R."/>
            <person name="LaButti K."/>
            <person name="Andreopoulos B."/>
            <person name="Lipzen A."/>
            <person name="Chen C."/>
            <person name="Yanf M."/>
            <person name="Daum C."/>
            <person name="Ng V."/>
            <person name="Clum A."/>
            <person name="Steindorff A."/>
            <person name="Ohm R."/>
            <person name="Martin F."/>
            <person name="Silar P."/>
            <person name="Natvig D."/>
            <person name="Lalanne C."/>
            <person name="Gautier V."/>
            <person name="Ament-velasquez S.L."/>
            <person name="Kruys A."/>
            <person name="Hutchinson M.I."/>
            <person name="Powell A.J."/>
            <person name="Barry K."/>
            <person name="Miller A.N."/>
            <person name="Grigoriev I.V."/>
            <person name="Debuchy R."/>
            <person name="Gladieux P."/>
            <person name="Thoren M.H."/>
            <person name="Johannesson H."/>
        </authorList>
    </citation>
    <scope>NUCLEOTIDE SEQUENCE</scope>
    <source>
        <strain evidence="2">SMH2392-1A</strain>
    </source>
</reference>
<dbReference type="EMBL" id="JAUIRO010000006">
    <property type="protein sequence ID" value="KAK0710037.1"/>
    <property type="molecule type" value="Genomic_DNA"/>
</dbReference>
<dbReference type="GeneID" id="85325917"/>
<accession>A0AA40A6A3</accession>
<evidence type="ECO:0000313" key="3">
    <source>
        <dbReference type="Proteomes" id="UP001172101"/>
    </source>
</evidence>
<dbReference type="RefSeq" id="XP_060293341.1">
    <property type="nucleotide sequence ID" value="XM_060442647.1"/>
</dbReference>
<evidence type="ECO:0000313" key="2">
    <source>
        <dbReference type="EMBL" id="KAK0710037.1"/>
    </source>
</evidence>
<name>A0AA40A6A3_9PEZI</name>
<gene>
    <name evidence="2" type="ORF">B0T26DRAFT_723883</name>
</gene>
<organism evidence="2 3">
    <name type="scientific">Lasiosphaeria miniovina</name>
    <dbReference type="NCBI Taxonomy" id="1954250"/>
    <lineage>
        <taxon>Eukaryota</taxon>
        <taxon>Fungi</taxon>
        <taxon>Dikarya</taxon>
        <taxon>Ascomycota</taxon>
        <taxon>Pezizomycotina</taxon>
        <taxon>Sordariomycetes</taxon>
        <taxon>Sordariomycetidae</taxon>
        <taxon>Sordariales</taxon>
        <taxon>Lasiosphaeriaceae</taxon>
        <taxon>Lasiosphaeria</taxon>
    </lineage>
</organism>
<dbReference type="AlphaFoldDB" id="A0AA40A6A3"/>
<evidence type="ECO:0008006" key="4">
    <source>
        <dbReference type="Google" id="ProtNLM"/>
    </source>
</evidence>
<feature type="signal peptide" evidence="1">
    <location>
        <begin position="1"/>
        <end position="25"/>
    </location>
</feature>